<dbReference type="PROSITE" id="PS50110">
    <property type="entry name" value="RESPONSE_REGULATORY"/>
    <property type="match status" value="1"/>
</dbReference>
<evidence type="ECO:0000259" key="3">
    <source>
        <dbReference type="PROSITE" id="PS50110"/>
    </source>
</evidence>
<dbReference type="PANTHER" id="PTHR44591">
    <property type="entry name" value="STRESS RESPONSE REGULATOR PROTEIN 1"/>
    <property type="match status" value="1"/>
</dbReference>
<keyword evidence="4" id="KW-0238">DNA-binding</keyword>
<evidence type="ECO:0000256" key="1">
    <source>
        <dbReference type="ARBA" id="ARBA00022553"/>
    </source>
</evidence>
<dbReference type="RefSeq" id="WP_014856050.1">
    <property type="nucleotide sequence ID" value="NC_018178.1"/>
</dbReference>
<dbReference type="InterPro" id="IPR001789">
    <property type="entry name" value="Sig_transdc_resp-reg_receiver"/>
</dbReference>
<feature type="modified residue" description="4-aspartylphosphate" evidence="2">
    <location>
        <position position="58"/>
    </location>
</feature>
<evidence type="ECO:0000256" key="2">
    <source>
        <dbReference type="PROSITE-ProRule" id="PRU00169"/>
    </source>
</evidence>
<accession>I7A3Y9</accession>
<dbReference type="InterPro" id="IPR050595">
    <property type="entry name" value="Bact_response_regulator"/>
</dbReference>
<organism evidence="4 5">
    <name type="scientific">Melioribacter roseus (strain DSM 23840 / JCM 17771 / VKM B-2668 / P3M-2)</name>
    <dbReference type="NCBI Taxonomy" id="1191523"/>
    <lineage>
        <taxon>Bacteria</taxon>
        <taxon>Pseudomonadati</taxon>
        <taxon>Ignavibacteriota</taxon>
        <taxon>Ignavibacteria</taxon>
        <taxon>Ignavibacteriales</taxon>
        <taxon>Melioribacteraceae</taxon>
        <taxon>Melioribacter</taxon>
    </lineage>
</organism>
<gene>
    <name evidence="4" type="ordered locus">MROS_1379</name>
</gene>
<protein>
    <submittedName>
        <fullName evidence="4">DNA-binding response regulator</fullName>
    </submittedName>
</protein>
<dbReference type="GO" id="GO:0000160">
    <property type="term" value="P:phosphorelay signal transduction system"/>
    <property type="evidence" value="ECO:0007669"/>
    <property type="project" value="InterPro"/>
</dbReference>
<keyword evidence="5" id="KW-1185">Reference proteome</keyword>
<dbReference type="InterPro" id="IPR011006">
    <property type="entry name" value="CheY-like_superfamily"/>
</dbReference>
<dbReference type="KEGG" id="mro:MROS_1379"/>
<dbReference type="OrthoDB" id="9796457at2"/>
<dbReference type="eggNOG" id="COG0745">
    <property type="taxonomic scope" value="Bacteria"/>
</dbReference>
<name>I7A3Y9_MELRP</name>
<dbReference type="Proteomes" id="UP000009011">
    <property type="component" value="Chromosome"/>
</dbReference>
<sequence length="143" mass="16467">MEEQEVKKPRILIAEGDQDNRHFLTLYLKKYFSADTCDSAEGLYELLSQNDYDIILMDIALKGNKDGIQLIQELKNNEAYSQIPILCYTTFAMNRDRINALNAGCDMYLTKPTDIKTLLYYLFTLLKKKGKNFTAPVINGFAY</sequence>
<dbReference type="Pfam" id="PF00072">
    <property type="entry name" value="Response_reg"/>
    <property type="match status" value="1"/>
</dbReference>
<dbReference type="Gene3D" id="3.40.50.2300">
    <property type="match status" value="1"/>
</dbReference>
<dbReference type="SMART" id="SM00448">
    <property type="entry name" value="REC"/>
    <property type="match status" value="1"/>
</dbReference>
<dbReference type="PANTHER" id="PTHR44591:SF3">
    <property type="entry name" value="RESPONSE REGULATORY DOMAIN-CONTAINING PROTEIN"/>
    <property type="match status" value="1"/>
</dbReference>
<evidence type="ECO:0000313" key="4">
    <source>
        <dbReference type="EMBL" id="AFN74616.1"/>
    </source>
</evidence>
<dbReference type="STRING" id="1191523.MROS_1379"/>
<dbReference type="GO" id="GO:0003677">
    <property type="term" value="F:DNA binding"/>
    <property type="evidence" value="ECO:0007669"/>
    <property type="project" value="UniProtKB-KW"/>
</dbReference>
<dbReference type="AlphaFoldDB" id="I7A3Y9"/>
<keyword evidence="1 2" id="KW-0597">Phosphoprotein</keyword>
<dbReference type="SUPFAM" id="SSF52172">
    <property type="entry name" value="CheY-like"/>
    <property type="match status" value="1"/>
</dbReference>
<feature type="domain" description="Response regulatory" evidence="3">
    <location>
        <begin position="10"/>
        <end position="126"/>
    </location>
</feature>
<reference evidence="4 5" key="1">
    <citation type="journal article" date="2013" name="PLoS ONE">
        <title>Genomic analysis of Melioribacter roseus, facultatively anaerobic organotrophic bacterium representing a novel deep lineage within Bacteriodetes/Chlorobi group.</title>
        <authorList>
            <person name="Kadnikov V.V."/>
            <person name="Mardanov A.V."/>
            <person name="Podosokorskaya O.A."/>
            <person name="Gavrilov S.N."/>
            <person name="Kublanov I.V."/>
            <person name="Beletsky A.V."/>
            <person name="Bonch-Osmolovskaya E.A."/>
            <person name="Ravin N.V."/>
        </authorList>
    </citation>
    <scope>NUCLEOTIDE SEQUENCE [LARGE SCALE GENOMIC DNA]</scope>
    <source>
        <strain evidence="5">JCM 17771 / P3M-2</strain>
    </source>
</reference>
<evidence type="ECO:0000313" key="5">
    <source>
        <dbReference type="Proteomes" id="UP000009011"/>
    </source>
</evidence>
<dbReference type="HOGENOM" id="CLU_000445_69_17_10"/>
<dbReference type="EMBL" id="CP003557">
    <property type="protein sequence ID" value="AFN74616.1"/>
    <property type="molecule type" value="Genomic_DNA"/>
</dbReference>
<proteinExistence type="predicted"/>